<feature type="compositionally biased region" description="Basic and acidic residues" evidence="1">
    <location>
        <begin position="90"/>
        <end position="106"/>
    </location>
</feature>
<gene>
    <name evidence="3" type="primary">LOC108745047</name>
</gene>
<feature type="compositionally biased region" description="Low complexity" evidence="1">
    <location>
        <begin position="124"/>
        <end position="145"/>
    </location>
</feature>
<keyword evidence="2" id="KW-1185">Reference proteome</keyword>
<evidence type="ECO:0000256" key="1">
    <source>
        <dbReference type="SAM" id="MobiDB-lite"/>
    </source>
</evidence>
<organism evidence="2 3">
    <name type="scientific">Agrilus planipennis</name>
    <name type="common">Emerald ash borer</name>
    <name type="synonym">Agrilus marcopoli</name>
    <dbReference type="NCBI Taxonomy" id="224129"/>
    <lineage>
        <taxon>Eukaryota</taxon>
        <taxon>Metazoa</taxon>
        <taxon>Ecdysozoa</taxon>
        <taxon>Arthropoda</taxon>
        <taxon>Hexapoda</taxon>
        <taxon>Insecta</taxon>
        <taxon>Pterygota</taxon>
        <taxon>Neoptera</taxon>
        <taxon>Endopterygota</taxon>
        <taxon>Coleoptera</taxon>
        <taxon>Polyphaga</taxon>
        <taxon>Elateriformia</taxon>
        <taxon>Buprestoidea</taxon>
        <taxon>Buprestidae</taxon>
        <taxon>Agrilinae</taxon>
        <taxon>Agrilus</taxon>
    </lineage>
</organism>
<sequence>MGKYSSDSDHEKRSSKRSHKGSRHRSSSSDSEPRSKRTHRRSRYSSRSQSRERYSKSRRSRSSSRHKSYKSKSSKYSPKEYSRHRPGRSHSRDSRDRNYRSKSKDRNRSRRSRSRSYIKEFVSSKRSTSSSSSFSSDSDSTSSNKRNAHKKLKTEKLNYSDKQIKIEDTVMPAVDSKVIEEINSEKFVQKKFFSDGNKKVLDNIVIDLRKQTIKVPEVEPAELDSIFHHNLFLNEEVRMEKWVKELYSYRQRALQQGFKSSRRLH</sequence>
<evidence type="ECO:0000313" key="2">
    <source>
        <dbReference type="Proteomes" id="UP000192223"/>
    </source>
</evidence>
<protein>
    <submittedName>
        <fullName evidence="3">Serine/Arginine-related protein 53</fullName>
    </submittedName>
</protein>
<feature type="compositionally biased region" description="Basic residues" evidence="1">
    <location>
        <begin position="107"/>
        <end position="116"/>
    </location>
</feature>
<name>A0A1W4XKF2_AGRPL</name>
<dbReference type="OrthoDB" id="9946564at2759"/>
<dbReference type="InParanoid" id="A0A1W4XKF2"/>
<evidence type="ECO:0000313" key="3">
    <source>
        <dbReference type="RefSeq" id="XP_018336591.1"/>
    </source>
</evidence>
<accession>A0A1W4XKF2</accession>
<dbReference type="AlphaFoldDB" id="A0A1W4XKF2"/>
<feature type="compositionally biased region" description="Basic and acidic residues" evidence="1">
    <location>
        <begin position="1"/>
        <end position="12"/>
    </location>
</feature>
<feature type="region of interest" description="Disordered" evidence="1">
    <location>
        <begin position="1"/>
        <end position="156"/>
    </location>
</feature>
<feature type="compositionally biased region" description="Basic residues" evidence="1">
    <location>
        <begin position="56"/>
        <end position="73"/>
    </location>
</feature>
<feature type="compositionally biased region" description="Basic residues" evidence="1">
    <location>
        <begin position="13"/>
        <end position="26"/>
    </location>
</feature>
<reference evidence="3" key="1">
    <citation type="submission" date="2025-08" db="UniProtKB">
        <authorList>
            <consortium name="RefSeq"/>
        </authorList>
    </citation>
    <scope>IDENTIFICATION</scope>
    <source>
        <tissue evidence="3">Entire body</tissue>
    </source>
</reference>
<dbReference type="Proteomes" id="UP000192223">
    <property type="component" value="Unplaced"/>
</dbReference>
<proteinExistence type="predicted"/>
<dbReference type="GeneID" id="108745047"/>
<dbReference type="RefSeq" id="XP_018336591.1">
    <property type="nucleotide sequence ID" value="XM_018481089.2"/>
</dbReference>
<dbReference type="STRING" id="224129.A0A1W4XKF2"/>
<dbReference type="KEGG" id="apln:108745047"/>